<dbReference type="AlphaFoldDB" id="A0A7G8PW40"/>
<dbReference type="GO" id="GO:0004812">
    <property type="term" value="F:aminoacyl-tRNA ligase activity"/>
    <property type="evidence" value="ECO:0007669"/>
    <property type="project" value="UniProtKB-KW"/>
</dbReference>
<dbReference type="Pfam" id="PF20105">
    <property type="entry name" value="DUF6495"/>
    <property type="match status" value="1"/>
</dbReference>
<organism evidence="1 2">
    <name type="scientific">Constantimarinum furrinae</name>
    <dbReference type="NCBI Taxonomy" id="2562285"/>
    <lineage>
        <taxon>Bacteria</taxon>
        <taxon>Pseudomonadati</taxon>
        <taxon>Bacteroidota</taxon>
        <taxon>Flavobacteriia</taxon>
        <taxon>Flavobacteriales</taxon>
        <taxon>Flavobacteriaceae</taxon>
        <taxon>Altibacter/Constantimarinum group</taxon>
        <taxon>Constantimarinum</taxon>
    </lineage>
</organism>
<protein>
    <submittedName>
        <fullName evidence="1">Histidyl-tRNA synthetase</fullName>
    </submittedName>
</protein>
<keyword evidence="1" id="KW-0030">Aminoacyl-tRNA synthetase</keyword>
<name>A0A7G8PW40_9FLAO</name>
<dbReference type="InterPro" id="IPR045470">
    <property type="entry name" value="DUF6495"/>
</dbReference>
<dbReference type="KEGG" id="alti:ALE3EI_2009"/>
<evidence type="ECO:0000313" key="1">
    <source>
        <dbReference type="EMBL" id="QNJ98556.1"/>
    </source>
</evidence>
<dbReference type="EMBL" id="CP052909">
    <property type="protein sequence ID" value="QNJ98556.1"/>
    <property type="molecule type" value="Genomic_DNA"/>
</dbReference>
<reference evidence="1 2" key="1">
    <citation type="submission" date="2020-04" db="EMBL/GenBank/DDBJ databases">
        <title>Genome sequence of Altibacter aquimarinus strain ALE3EI.</title>
        <authorList>
            <person name="Oh H.-M."/>
            <person name="Jang D."/>
        </authorList>
    </citation>
    <scope>NUCLEOTIDE SEQUENCE [LARGE SCALE GENOMIC DNA]</scope>
    <source>
        <strain evidence="1 2">ALE3EI</strain>
    </source>
</reference>
<sequence>MKYTRLTREQLDELHKEFITFLATQSITASEWQTIKEKKPEVAEEEIDIFSDLVWEGVLSKAGFLENISAKQLFLFKLNEDTMELIALKILKEGIDITTSEGYQWLQHNFSSDEVEFYTASKEYSEDKHLDIFKLIQQGAVITKGELYQFFEKIL</sequence>
<dbReference type="Proteomes" id="UP000515514">
    <property type="component" value="Chromosome"/>
</dbReference>
<keyword evidence="2" id="KW-1185">Reference proteome</keyword>
<keyword evidence="1" id="KW-0436">Ligase</keyword>
<evidence type="ECO:0000313" key="2">
    <source>
        <dbReference type="Proteomes" id="UP000515514"/>
    </source>
</evidence>
<accession>A0A7G8PW40</accession>
<dbReference type="RefSeq" id="WP_186988295.1">
    <property type="nucleotide sequence ID" value="NZ_CP052909.1"/>
</dbReference>
<gene>
    <name evidence="1" type="ORF">ALE3EI_2009</name>
</gene>
<proteinExistence type="predicted"/>